<evidence type="ECO:0000313" key="6">
    <source>
        <dbReference type="Proteomes" id="UP001501940"/>
    </source>
</evidence>
<reference evidence="5 6" key="1">
    <citation type="submission" date="2022-01" db="EMBL/GenBank/DDBJ databases">
        <title>A chromosome-scale genome assembly of the false clownfish, Amphiprion ocellaris.</title>
        <authorList>
            <person name="Ryu T."/>
        </authorList>
    </citation>
    <scope>NUCLEOTIDE SEQUENCE [LARGE SCALE GENOMIC DNA]</scope>
</reference>
<keyword evidence="1" id="KW-0694">RNA-binding</keyword>
<accession>A0AAQ6AJC0</accession>
<dbReference type="AlphaFoldDB" id="A0AAQ6AJC0"/>
<dbReference type="GO" id="GO:0008251">
    <property type="term" value="F:tRNA-specific adenosine deaminase activity"/>
    <property type="evidence" value="ECO:0007669"/>
    <property type="project" value="TreeGrafter"/>
</dbReference>
<dbReference type="PANTHER" id="PTHR10910:SF17">
    <property type="entry name" value="DOUBLE-STRANDED RNA-SPECIFIC EDITASE B2"/>
    <property type="match status" value="1"/>
</dbReference>
<dbReference type="FunFam" id="3.30.160.20:FF:000009">
    <property type="entry name" value="Adenosine deaminase RNA-specific B2 (inactive)"/>
    <property type="match status" value="1"/>
</dbReference>
<proteinExistence type="predicted"/>
<protein>
    <recommendedName>
        <fullName evidence="7">Adenosine deaminase RNA specific B2 (inactive)</fullName>
    </recommendedName>
</protein>
<dbReference type="GO" id="GO:0005730">
    <property type="term" value="C:nucleolus"/>
    <property type="evidence" value="ECO:0007669"/>
    <property type="project" value="TreeGrafter"/>
</dbReference>
<dbReference type="InterPro" id="IPR002466">
    <property type="entry name" value="A_deamin"/>
</dbReference>
<organism evidence="5 6">
    <name type="scientific">Amphiprion ocellaris</name>
    <name type="common">Clown anemonefish</name>
    <dbReference type="NCBI Taxonomy" id="80972"/>
    <lineage>
        <taxon>Eukaryota</taxon>
        <taxon>Metazoa</taxon>
        <taxon>Chordata</taxon>
        <taxon>Craniata</taxon>
        <taxon>Vertebrata</taxon>
        <taxon>Euteleostomi</taxon>
        <taxon>Actinopterygii</taxon>
        <taxon>Neopterygii</taxon>
        <taxon>Teleostei</taxon>
        <taxon>Neoteleostei</taxon>
        <taxon>Acanthomorphata</taxon>
        <taxon>Ovalentaria</taxon>
        <taxon>Pomacentridae</taxon>
        <taxon>Amphiprion</taxon>
    </lineage>
</organism>
<dbReference type="SUPFAM" id="SSF57997">
    <property type="entry name" value="Tropomyosin"/>
    <property type="match status" value="1"/>
</dbReference>
<dbReference type="PROSITE" id="PS50141">
    <property type="entry name" value="A_DEAMIN_EDITASE"/>
    <property type="match status" value="1"/>
</dbReference>
<keyword evidence="6" id="KW-1185">Reference proteome</keyword>
<reference evidence="5" key="2">
    <citation type="submission" date="2025-08" db="UniProtKB">
        <authorList>
            <consortium name="Ensembl"/>
        </authorList>
    </citation>
    <scope>IDENTIFICATION</scope>
</reference>
<dbReference type="SMART" id="SM00358">
    <property type="entry name" value="DSRM"/>
    <property type="match status" value="2"/>
</dbReference>
<feature type="domain" description="A to I editase" evidence="4">
    <location>
        <begin position="617"/>
        <end position="938"/>
    </location>
</feature>
<dbReference type="GO" id="GO:0005737">
    <property type="term" value="C:cytoplasm"/>
    <property type="evidence" value="ECO:0007669"/>
    <property type="project" value="TreeGrafter"/>
</dbReference>
<dbReference type="GeneTree" id="ENSGT00940000157252"/>
<dbReference type="Ensembl" id="ENSAOCT00000040439.1">
    <property type="protein sequence ID" value="ENSAOCP00000078443.1"/>
    <property type="gene ID" value="ENSAOCG00000026279.1"/>
</dbReference>
<dbReference type="InterPro" id="IPR014720">
    <property type="entry name" value="dsRBD_dom"/>
</dbReference>
<evidence type="ECO:0000313" key="5">
    <source>
        <dbReference type="Ensembl" id="ENSAOCP00000078443.1"/>
    </source>
</evidence>
<feature type="region of interest" description="Disordered" evidence="2">
    <location>
        <begin position="1"/>
        <end position="25"/>
    </location>
</feature>
<evidence type="ECO:0000259" key="4">
    <source>
        <dbReference type="PROSITE" id="PS50141"/>
    </source>
</evidence>
<dbReference type="GO" id="GO:0006396">
    <property type="term" value="P:RNA processing"/>
    <property type="evidence" value="ECO:0007669"/>
    <property type="project" value="InterPro"/>
</dbReference>
<dbReference type="Proteomes" id="UP001501940">
    <property type="component" value="Chromosome 10"/>
</dbReference>
<feature type="domain" description="DRBM" evidence="3">
    <location>
        <begin position="83"/>
        <end position="149"/>
    </location>
</feature>
<dbReference type="GO" id="GO:0003726">
    <property type="term" value="F:double-stranded RNA adenosine deaminase activity"/>
    <property type="evidence" value="ECO:0007669"/>
    <property type="project" value="TreeGrafter"/>
</dbReference>
<feature type="compositionally biased region" description="Basic residues" evidence="2">
    <location>
        <begin position="10"/>
        <end position="22"/>
    </location>
</feature>
<evidence type="ECO:0000256" key="2">
    <source>
        <dbReference type="SAM" id="MobiDB-lite"/>
    </source>
</evidence>
<feature type="domain" description="DRBM" evidence="3">
    <location>
        <begin position="507"/>
        <end position="544"/>
    </location>
</feature>
<dbReference type="GO" id="GO:0006382">
    <property type="term" value="P:adenosine to inosine editing"/>
    <property type="evidence" value="ECO:0007669"/>
    <property type="project" value="TreeGrafter"/>
</dbReference>
<evidence type="ECO:0008006" key="7">
    <source>
        <dbReference type="Google" id="ProtNLM"/>
    </source>
</evidence>
<dbReference type="SMART" id="SM00552">
    <property type="entry name" value="ADEAMc"/>
    <property type="match status" value="1"/>
</dbReference>
<dbReference type="Pfam" id="PF00035">
    <property type="entry name" value="dsrm"/>
    <property type="match status" value="2"/>
</dbReference>
<dbReference type="Pfam" id="PF02137">
    <property type="entry name" value="A_deamin"/>
    <property type="match status" value="1"/>
</dbReference>
<name>A0AAQ6AJC0_AMPOC</name>
<dbReference type="PROSITE" id="PS50137">
    <property type="entry name" value="DS_RBD"/>
    <property type="match status" value="2"/>
</dbReference>
<dbReference type="Gene3D" id="3.30.160.20">
    <property type="match status" value="2"/>
</dbReference>
<dbReference type="SUPFAM" id="SSF54768">
    <property type="entry name" value="dsRNA-binding domain-like"/>
    <property type="match status" value="2"/>
</dbReference>
<dbReference type="GO" id="GO:0003725">
    <property type="term" value="F:double-stranded RNA binding"/>
    <property type="evidence" value="ECO:0007669"/>
    <property type="project" value="TreeGrafter"/>
</dbReference>
<evidence type="ECO:0000256" key="1">
    <source>
        <dbReference type="PROSITE-ProRule" id="PRU00266"/>
    </source>
</evidence>
<evidence type="ECO:0000259" key="3">
    <source>
        <dbReference type="PROSITE" id="PS50137"/>
    </source>
</evidence>
<dbReference type="PANTHER" id="PTHR10910">
    <property type="entry name" value="EUKARYOTE SPECIFIC DSRNA BINDING PROTEIN"/>
    <property type="match status" value="1"/>
</dbReference>
<reference evidence="5" key="3">
    <citation type="submission" date="2025-09" db="UniProtKB">
        <authorList>
            <consortium name="Ensembl"/>
        </authorList>
    </citation>
    <scope>IDENTIFICATION</scope>
</reference>
<sequence length="939" mass="104634">MERLELEGRSRRKRRRRRRSRGHSLEVKENQDEDVLRKFHPSAFCTSFPRRAPRCLKRKLVDGKDRLLYRSHPAGKRFSWAVTQKNALVQLNELRPGLRYEITSRTGPLHAPLFSVGVEVNGVHFEGRGPTKKQAKLRAAELALQSFIQFPNASQAQASMGSFTSTDKLDFTGHKLDFTGDKLDFTADKLDFTGDKLDFTGDKLDFTGDKLDFTGHKLDFTAGKLDFTADKLDFTGDKLDFTADKLDFTGDKLDFTGHKLDFTADKLDFTGDKLDFTTDKLDFTGDKLDFTGDKLDFTADKLDFTANKLDFTADKLDFTADKLDFTADKLDFTADKLDFTADKLDFTADKLDFTADKLDFTADKLDFTADKLDFTADKLDFTADKLDFTRDKLGFTADKLDFTADKLDFTADKLDFTADKLDFEPSLLENCDLLQCSTARQQVFSSIYSHTRLVRLTLDLFSSATPKRRAVSASLFHQLSPVALLGQLRPGLRYMCLTERLHGRPVRSFVMVLRLEGRVFEGCSHSKRLAKAQAAAAALQDLYSISLGPERKLAGPQASRTKNQLPQFFSESIFHLVREKFRELSNGRFSTSSSPHKVLAGIVMTRGFDLRSASVVSLATGTKCVDCGRQEDDGGWTLSDCHAETISRRALVGFLYSQLELLLRKPADGQESSIFVPNRSCSGVFRLQDGVLFHMFVSSSPCGDARLNCPYETIGAYPSRKFRCHLRMKVNGGEGTLPVSANQRWDGLSPGKCLVSMSCTDKMAKWSVVGLQGSLLSHLVEPVYLHSLTVGTLSHTGHLARAMRRRLATVKHLPSPYRRRTLLLGCLSSREVRPAGKPSGVSLNWSCGDGGLEEISSSTGRRTDSGTPSRLCSRSVFIRWLKLQQQLNGSLPGVTLASYCASKASAGRYQRAMQQFSSALQGGGLGTWLRKPPMLHNIS</sequence>